<keyword evidence="3 5" id="KW-0862">Zinc</keyword>
<dbReference type="Proteomes" id="UP001211907">
    <property type="component" value="Unassembled WGS sequence"/>
</dbReference>
<feature type="domain" description="CHY-type" evidence="8">
    <location>
        <begin position="640"/>
        <end position="709"/>
    </location>
</feature>
<feature type="domain" description="C3H1-type" evidence="7">
    <location>
        <begin position="19"/>
        <end position="47"/>
    </location>
</feature>
<feature type="compositionally biased region" description="Polar residues" evidence="6">
    <location>
        <begin position="86"/>
        <end position="125"/>
    </location>
</feature>
<feature type="region of interest" description="Disordered" evidence="6">
    <location>
        <begin position="726"/>
        <end position="757"/>
    </location>
</feature>
<dbReference type="PROSITE" id="PS51266">
    <property type="entry name" value="ZF_CHY"/>
    <property type="match status" value="1"/>
</dbReference>
<keyword evidence="10" id="KW-1185">Reference proteome</keyword>
<dbReference type="InterPro" id="IPR008913">
    <property type="entry name" value="Znf_CHY"/>
</dbReference>
<gene>
    <name evidence="9" type="ORF">HK100_009655</name>
</gene>
<name>A0AAD5T5U7_9FUNG</name>
<dbReference type="PROSITE" id="PS50103">
    <property type="entry name" value="ZF_C3H1"/>
    <property type="match status" value="1"/>
</dbReference>
<evidence type="ECO:0000256" key="5">
    <source>
        <dbReference type="PROSITE-ProRule" id="PRU00723"/>
    </source>
</evidence>
<feature type="compositionally biased region" description="Basic residues" evidence="6">
    <location>
        <begin position="736"/>
        <end position="748"/>
    </location>
</feature>
<evidence type="ECO:0000259" key="8">
    <source>
        <dbReference type="PROSITE" id="PS51266"/>
    </source>
</evidence>
<evidence type="ECO:0000256" key="1">
    <source>
        <dbReference type="ARBA" id="ARBA00022723"/>
    </source>
</evidence>
<evidence type="ECO:0000313" key="10">
    <source>
        <dbReference type="Proteomes" id="UP001211907"/>
    </source>
</evidence>
<proteinExistence type="predicted"/>
<accession>A0AAD5T5U7</accession>
<feature type="region of interest" description="Disordered" evidence="6">
    <location>
        <begin position="400"/>
        <end position="424"/>
    </location>
</feature>
<comment type="caution">
    <text evidence="9">The sequence shown here is derived from an EMBL/GenBank/DDBJ whole genome shotgun (WGS) entry which is preliminary data.</text>
</comment>
<feature type="compositionally biased region" description="Acidic residues" evidence="6">
    <location>
        <begin position="400"/>
        <end position="410"/>
    </location>
</feature>
<keyword evidence="1 5" id="KW-0479">Metal-binding</keyword>
<dbReference type="SUPFAM" id="SSF90229">
    <property type="entry name" value="CCCH zinc finger"/>
    <property type="match status" value="1"/>
</dbReference>
<evidence type="ECO:0000256" key="2">
    <source>
        <dbReference type="ARBA" id="ARBA00022771"/>
    </source>
</evidence>
<organism evidence="9 10">
    <name type="scientific">Physocladia obscura</name>
    <dbReference type="NCBI Taxonomy" id="109957"/>
    <lineage>
        <taxon>Eukaryota</taxon>
        <taxon>Fungi</taxon>
        <taxon>Fungi incertae sedis</taxon>
        <taxon>Chytridiomycota</taxon>
        <taxon>Chytridiomycota incertae sedis</taxon>
        <taxon>Chytridiomycetes</taxon>
        <taxon>Chytridiales</taxon>
        <taxon>Chytriomycetaceae</taxon>
        <taxon>Physocladia</taxon>
    </lineage>
</organism>
<dbReference type="SUPFAM" id="SSF161219">
    <property type="entry name" value="CHY zinc finger-like"/>
    <property type="match status" value="1"/>
</dbReference>
<feature type="compositionally biased region" description="Polar residues" evidence="6">
    <location>
        <begin position="133"/>
        <end position="143"/>
    </location>
</feature>
<dbReference type="AlphaFoldDB" id="A0AAD5T5U7"/>
<evidence type="ECO:0000256" key="4">
    <source>
        <dbReference type="PROSITE-ProRule" id="PRU00601"/>
    </source>
</evidence>
<evidence type="ECO:0000259" key="7">
    <source>
        <dbReference type="PROSITE" id="PS50103"/>
    </source>
</evidence>
<evidence type="ECO:0000313" key="9">
    <source>
        <dbReference type="EMBL" id="KAJ3127629.1"/>
    </source>
</evidence>
<sequence>MKTEYISNTINGNSKNRRNNRQRICRFFGTEMGCANGDSCTFVHAAKTEILETTNKNENGSILSESIQNKTEKSPLQRGQKKQPRKSNVTQVNSTPEQQTQPPNSEATVANESQSQPLPAVSQQVEFRVKSRSPMTQVSTNRAPVSRPTPKLSENLTPIQLELRSIERRFRASFTIVSNTPIIITTPSTSPPSSTSSTNITASPHQYQQIKQHLPPTIIQFDMPPTDPDFPFDLEALKLRLIIPSRSFLPDEIPHISTILSGTRIKVLNPEIPANLARVVENGWRRKIDALLSNNTIHTIATRNGNHSNSRETLIAGQVLLGMTNWLDRQLEILLSGLANDLDTVGVVGFVTNNSRSPEELRQSVIERVNAGFHGVNLAGVVDADRFVKRHVFYYGVPVGEDEDEDDEGSESCGTGSDFHETESTASIHEGQLLVTEEKKQEETVTEPLSSLFIDSEHCGTQIKLIDHSIKGISLLECITPKFLLSCIRCKSNFDFSVAATETQQQQQQQPRSCPTCSIPLSCVYRPSIVHANSQTVGYLDLDACSVVDMLPSAWRVTCSVCDKPTAGIGVLKSLPRGNTEMKVGCCSCHARMEIMINEIKFIRLIPNIAAQAAVASKMALKPQKKKRGTPDEGIVYGQPLPQNGACNHYRKSYRWFRFPCCGKVFPCDLCHEANKSDGHDMQWATRMVCGYCSREQVYSQQASCLCGRELTRRFKGGFWEGGNGTRSRTLMSKKDTRKKKGLGKKGSQKSTRVGQK</sequence>
<feature type="zinc finger region" description="C3H1-type" evidence="5">
    <location>
        <begin position="19"/>
        <end position="47"/>
    </location>
</feature>
<feature type="compositionally biased region" description="Polar residues" evidence="6">
    <location>
        <begin position="57"/>
        <end position="69"/>
    </location>
</feature>
<dbReference type="InterPro" id="IPR000571">
    <property type="entry name" value="Znf_CCCH"/>
</dbReference>
<feature type="region of interest" description="Disordered" evidence="6">
    <location>
        <begin position="57"/>
        <end position="152"/>
    </location>
</feature>
<dbReference type="InterPro" id="IPR037274">
    <property type="entry name" value="Znf_CHY_sf"/>
</dbReference>
<keyword evidence="2 4" id="KW-0863">Zinc-finger</keyword>
<evidence type="ECO:0000256" key="6">
    <source>
        <dbReference type="SAM" id="MobiDB-lite"/>
    </source>
</evidence>
<dbReference type="GO" id="GO:0008270">
    <property type="term" value="F:zinc ion binding"/>
    <property type="evidence" value="ECO:0007669"/>
    <property type="project" value="UniProtKB-KW"/>
</dbReference>
<evidence type="ECO:0000256" key="3">
    <source>
        <dbReference type="ARBA" id="ARBA00022833"/>
    </source>
</evidence>
<dbReference type="Pfam" id="PF05495">
    <property type="entry name" value="zf-CHY"/>
    <property type="match status" value="1"/>
</dbReference>
<dbReference type="EMBL" id="JADGJH010000502">
    <property type="protein sequence ID" value="KAJ3127629.1"/>
    <property type="molecule type" value="Genomic_DNA"/>
</dbReference>
<dbReference type="InterPro" id="IPR036855">
    <property type="entry name" value="Znf_CCCH_sf"/>
</dbReference>
<reference evidence="9" key="1">
    <citation type="submission" date="2020-05" db="EMBL/GenBank/DDBJ databases">
        <title>Phylogenomic resolution of chytrid fungi.</title>
        <authorList>
            <person name="Stajich J.E."/>
            <person name="Amses K."/>
            <person name="Simmons R."/>
            <person name="Seto K."/>
            <person name="Myers J."/>
            <person name="Bonds A."/>
            <person name="Quandt C.A."/>
            <person name="Barry K."/>
            <person name="Liu P."/>
            <person name="Grigoriev I."/>
            <person name="Longcore J.E."/>
            <person name="James T.Y."/>
        </authorList>
    </citation>
    <scope>NUCLEOTIDE SEQUENCE</scope>
    <source>
        <strain evidence="9">JEL0513</strain>
    </source>
</reference>
<protein>
    <submittedName>
        <fullName evidence="9">Uncharacterized protein</fullName>
    </submittedName>
</protein>